<dbReference type="RefSeq" id="WP_378044805.1">
    <property type="nucleotide sequence ID" value="NZ_JBHMDN010000006.1"/>
</dbReference>
<dbReference type="InterPro" id="IPR053714">
    <property type="entry name" value="Iso_Racemase_Enz_sf"/>
</dbReference>
<keyword evidence="3" id="KW-1185">Reference proteome</keyword>
<gene>
    <name evidence="2" type="ORF">ACFQMJ_23340</name>
</gene>
<accession>A0ABW2FHM0</accession>
<dbReference type="EMBL" id="JBHTAI010000016">
    <property type="protein sequence ID" value="MFC7151484.1"/>
    <property type="molecule type" value="Genomic_DNA"/>
</dbReference>
<evidence type="ECO:0000313" key="3">
    <source>
        <dbReference type="Proteomes" id="UP001596378"/>
    </source>
</evidence>
<reference evidence="3" key="1">
    <citation type="journal article" date="2019" name="Int. J. Syst. Evol. Microbiol.">
        <title>The Global Catalogue of Microorganisms (GCM) 10K type strain sequencing project: providing services to taxonomists for standard genome sequencing and annotation.</title>
        <authorList>
            <consortium name="The Broad Institute Genomics Platform"/>
            <consortium name="The Broad Institute Genome Sequencing Center for Infectious Disease"/>
            <person name="Wu L."/>
            <person name="Ma J."/>
        </authorList>
    </citation>
    <scope>NUCLEOTIDE SEQUENCE [LARGE SCALE GENOMIC DNA]</scope>
    <source>
        <strain evidence="3">KCTC 12907</strain>
    </source>
</reference>
<dbReference type="Pfam" id="PF01177">
    <property type="entry name" value="Asp_Glu_race"/>
    <property type="match status" value="1"/>
</dbReference>
<proteinExistence type="inferred from homology"/>
<comment type="similarity">
    <text evidence="1">Belongs to the HyuE racemase family.</text>
</comment>
<name>A0ABW2FHM0_9BACL</name>
<evidence type="ECO:0000313" key="2">
    <source>
        <dbReference type="EMBL" id="MFC7151484.1"/>
    </source>
</evidence>
<comment type="caution">
    <text evidence="2">The sequence shown here is derived from an EMBL/GenBank/DDBJ whole genome shotgun (WGS) entry which is preliminary data.</text>
</comment>
<organism evidence="2 3">
    <name type="scientific">Cohnella cellulosilytica</name>
    <dbReference type="NCBI Taxonomy" id="986710"/>
    <lineage>
        <taxon>Bacteria</taxon>
        <taxon>Bacillati</taxon>
        <taxon>Bacillota</taxon>
        <taxon>Bacilli</taxon>
        <taxon>Bacillales</taxon>
        <taxon>Paenibacillaceae</taxon>
        <taxon>Cohnella</taxon>
    </lineage>
</organism>
<dbReference type="Gene3D" id="3.40.50.12500">
    <property type="match status" value="1"/>
</dbReference>
<sequence>MAQTVAAVYTGQGLAEPLKKVFDELLPGVRLVNLIDDSLIYDVMQAGGVTPQVSGRLLGYYRSAAELGADVILNTCSSVGEAADRARAFVSVPIVKIDEQMAREAVGGYDRIGVIATLPTTLTPTMALLRAQAGAAGRTVALTEGLAKGAYDALVGGRPEEHDRRIAETAAELASSVDAIVLAQGSMARMEASLREITGKPVLSSPRLGVMAVKRLLESL</sequence>
<evidence type="ECO:0000256" key="1">
    <source>
        <dbReference type="ARBA" id="ARBA00038414"/>
    </source>
</evidence>
<protein>
    <submittedName>
        <fullName evidence="2">Aspartate/glutamate racemase family protein</fullName>
    </submittedName>
</protein>
<dbReference type="Proteomes" id="UP001596378">
    <property type="component" value="Unassembled WGS sequence"/>
</dbReference>
<dbReference type="InterPro" id="IPR015942">
    <property type="entry name" value="Asp/Glu/hydantoin_racemase"/>
</dbReference>